<dbReference type="Pfam" id="PF00468">
    <property type="entry name" value="Ribosomal_L34"/>
    <property type="match status" value="1"/>
</dbReference>
<feature type="compositionally biased region" description="Basic and acidic residues" evidence="6">
    <location>
        <begin position="38"/>
        <end position="50"/>
    </location>
</feature>
<dbReference type="Proteomes" id="UP000000933">
    <property type="component" value="Chromosome"/>
</dbReference>
<dbReference type="GO" id="GO:0006412">
    <property type="term" value="P:translation"/>
    <property type="evidence" value="ECO:0007669"/>
    <property type="project" value="UniProtKB-UniRule"/>
</dbReference>
<gene>
    <name evidence="5 7" type="primary">rpmH</name>
    <name evidence="7" type="ordered locus">SRM_00051</name>
</gene>
<dbReference type="GO" id="GO:1990904">
    <property type="term" value="C:ribonucleoprotein complex"/>
    <property type="evidence" value="ECO:0007669"/>
    <property type="project" value="UniProtKB-KW"/>
</dbReference>
<sequence>MPPPLDFVAQIFLRIDRVAVMPKRTYQPSQKKRKKKHGFLERMKTKEGRKIIKRRRKKGRDKLSVSDEDSGKPV</sequence>
<evidence type="ECO:0000256" key="4">
    <source>
        <dbReference type="ARBA" id="ARBA00035177"/>
    </source>
</evidence>
<dbReference type="InterPro" id="IPR000271">
    <property type="entry name" value="Ribosomal_bL34"/>
</dbReference>
<evidence type="ECO:0000256" key="1">
    <source>
        <dbReference type="ARBA" id="ARBA00010111"/>
    </source>
</evidence>
<dbReference type="GO" id="GO:0005840">
    <property type="term" value="C:ribosome"/>
    <property type="evidence" value="ECO:0007669"/>
    <property type="project" value="UniProtKB-KW"/>
</dbReference>
<keyword evidence="2 5" id="KW-0689">Ribosomal protein</keyword>
<dbReference type="PANTHER" id="PTHR14503:SF4">
    <property type="entry name" value="LARGE RIBOSOMAL SUBUNIT PROTEIN BL34M"/>
    <property type="match status" value="1"/>
</dbReference>
<dbReference type="FunFam" id="1.10.287.3980:FF:000001">
    <property type="entry name" value="Mitochondrial ribosomal protein L34"/>
    <property type="match status" value="1"/>
</dbReference>
<dbReference type="PROSITE" id="PS00784">
    <property type="entry name" value="RIBOSOMAL_L34"/>
    <property type="match status" value="1"/>
</dbReference>
<evidence type="ECO:0000256" key="6">
    <source>
        <dbReference type="SAM" id="MobiDB-lite"/>
    </source>
</evidence>
<dbReference type="HOGENOM" id="CLU_2685719_0_0_10"/>
<evidence type="ECO:0000256" key="2">
    <source>
        <dbReference type="ARBA" id="ARBA00022980"/>
    </source>
</evidence>
<feature type="compositionally biased region" description="Basic and acidic residues" evidence="6">
    <location>
        <begin position="61"/>
        <end position="74"/>
    </location>
</feature>
<dbReference type="AlphaFoldDB" id="D5H4L7"/>
<organism evidence="7 8">
    <name type="scientific">Salinibacter ruber (strain M8)</name>
    <dbReference type="NCBI Taxonomy" id="761659"/>
    <lineage>
        <taxon>Bacteria</taxon>
        <taxon>Pseudomonadati</taxon>
        <taxon>Rhodothermota</taxon>
        <taxon>Rhodothermia</taxon>
        <taxon>Rhodothermales</taxon>
        <taxon>Salinibacteraceae</taxon>
        <taxon>Salinibacter</taxon>
    </lineage>
</organism>
<accession>D5H4L7</accession>
<dbReference type="KEGG" id="srm:SRM_00051"/>
<dbReference type="GO" id="GO:0003735">
    <property type="term" value="F:structural constituent of ribosome"/>
    <property type="evidence" value="ECO:0007669"/>
    <property type="project" value="InterPro"/>
</dbReference>
<dbReference type="EMBL" id="FP565814">
    <property type="protein sequence ID" value="CBH22972.1"/>
    <property type="molecule type" value="Genomic_DNA"/>
</dbReference>
<keyword evidence="3 5" id="KW-0687">Ribonucleoprotein</keyword>
<reference evidence="7 8" key="1">
    <citation type="journal article" date="2010" name="ISME J.">
        <title>Fine-scale evolution: genomic, phenotypic and ecological differentiation in two coexisting Salinibacter ruber strains.</title>
        <authorList>
            <person name="Pena A."/>
            <person name="Teeling H."/>
            <person name="Huerta-Cepas J."/>
            <person name="Santos F."/>
            <person name="Yarza P."/>
            <person name="Brito-Echeverria J."/>
            <person name="Lucio M."/>
            <person name="Schmitt-Kopplin P."/>
            <person name="Meseguer I."/>
            <person name="Schenowitz C."/>
            <person name="Dossat C."/>
            <person name="Barbe V."/>
            <person name="Dopazo J."/>
            <person name="Rossello-Mora R."/>
            <person name="Schuler M."/>
            <person name="Glockner F.O."/>
            <person name="Amann R."/>
            <person name="Gabaldon T."/>
            <person name="Anton J."/>
        </authorList>
    </citation>
    <scope>NUCLEOTIDE SEQUENCE [LARGE SCALE GENOMIC DNA]</scope>
    <source>
        <strain evidence="7 8">M8</strain>
    </source>
</reference>
<dbReference type="PANTHER" id="PTHR14503">
    <property type="entry name" value="MITOCHONDRIAL RIBOSOMAL PROTEIN 34 FAMILY MEMBER"/>
    <property type="match status" value="1"/>
</dbReference>
<evidence type="ECO:0000313" key="8">
    <source>
        <dbReference type="Proteomes" id="UP000000933"/>
    </source>
</evidence>
<reference evidence="8" key="2">
    <citation type="submission" date="2010-04" db="EMBL/GenBank/DDBJ databases">
        <title>Genome sequence of Salinibacter ruber M8.</title>
        <authorList>
            <consortium name="Genoscope"/>
        </authorList>
    </citation>
    <scope>NUCLEOTIDE SEQUENCE [LARGE SCALE GENOMIC DNA]</scope>
    <source>
        <strain evidence="8">M8</strain>
    </source>
</reference>
<feature type="compositionally biased region" description="Basic residues" evidence="6">
    <location>
        <begin position="51"/>
        <end position="60"/>
    </location>
</feature>
<name>D5H4L7_SALRM</name>
<comment type="similarity">
    <text evidence="1 5">Belongs to the bacterial ribosomal protein bL34 family.</text>
</comment>
<evidence type="ECO:0000256" key="3">
    <source>
        <dbReference type="ARBA" id="ARBA00023274"/>
    </source>
</evidence>
<dbReference type="NCBIfam" id="TIGR01030">
    <property type="entry name" value="rpmH_bact"/>
    <property type="match status" value="1"/>
</dbReference>
<feature type="region of interest" description="Disordered" evidence="6">
    <location>
        <begin position="24"/>
        <end position="74"/>
    </location>
</feature>
<proteinExistence type="inferred from homology"/>
<evidence type="ECO:0000313" key="7">
    <source>
        <dbReference type="EMBL" id="CBH22972.1"/>
    </source>
</evidence>
<dbReference type="HAMAP" id="MF_00391">
    <property type="entry name" value="Ribosomal_bL34"/>
    <property type="match status" value="1"/>
</dbReference>
<dbReference type="InterPro" id="IPR020939">
    <property type="entry name" value="Ribosomal_bL34_CS"/>
</dbReference>
<dbReference type="Gene3D" id="1.10.287.3980">
    <property type="match status" value="1"/>
</dbReference>
<evidence type="ECO:0000256" key="5">
    <source>
        <dbReference type="HAMAP-Rule" id="MF_00391"/>
    </source>
</evidence>
<protein>
    <recommendedName>
        <fullName evidence="4 5">Large ribosomal subunit protein bL34</fullName>
    </recommendedName>
</protein>